<dbReference type="Proteomes" id="UP000297229">
    <property type="component" value="Unassembled WGS sequence"/>
</dbReference>
<organism evidence="2 3">
    <name type="scientific">Botrytis elliptica</name>
    <dbReference type="NCBI Taxonomy" id="278938"/>
    <lineage>
        <taxon>Eukaryota</taxon>
        <taxon>Fungi</taxon>
        <taxon>Dikarya</taxon>
        <taxon>Ascomycota</taxon>
        <taxon>Pezizomycotina</taxon>
        <taxon>Leotiomycetes</taxon>
        <taxon>Helotiales</taxon>
        <taxon>Sclerotiniaceae</taxon>
        <taxon>Botrytis</taxon>
    </lineage>
</organism>
<feature type="compositionally biased region" description="Polar residues" evidence="1">
    <location>
        <begin position="146"/>
        <end position="188"/>
    </location>
</feature>
<reference evidence="2 3" key="1">
    <citation type="submission" date="2017-12" db="EMBL/GenBank/DDBJ databases">
        <title>Comparative genomics of Botrytis spp.</title>
        <authorList>
            <person name="Valero-Jimenez C.A."/>
            <person name="Tapia P."/>
            <person name="Veloso J."/>
            <person name="Silva-Moreno E."/>
            <person name="Staats M."/>
            <person name="Valdes J.H."/>
            <person name="Van Kan J.A.L."/>
        </authorList>
    </citation>
    <scope>NUCLEOTIDE SEQUENCE [LARGE SCALE GENOMIC DNA]</scope>
    <source>
        <strain evidence="2 3">Be9601</strain>
    </source>
</reference>
<keyword evidence="3" id="KW-1185">Reference proteome</keyword>
<dbReference type="OrthoDB" id="3546926at2759"/>
<comment type="caution">
    <text evidence="2">The sequence shown here is derived from an EMBL/GenBank/DDBJ whole genome shotgun (WGS) entry which is preliminary data.</text>
</comment>
<dbReference type="AlphaFoldDB" id="A0A4Z1J6P8"/>
<feature type="region of interest" description="Disordered" evidence="1">
    <location>
        <begin position="130"/>
        <end position="206"/>
    </location>
</feature>
<accession>A0A4Z1J6P8</accession>
<protein>
    <submittedName>
        <fullName evidence="2">Uncharacterized protein</fullName>
    </submittedName>
</protein>
<evidence type="ECO:0000256" key="1">
    <source>
        <dbReference type="SAM" id="MobiDB-lite"/>
    </source>
</evidence>
<dbReference type="EMBL" id="PQXM01000903">
    <property type="protein sequence ID" value="TGO67242.1"/>
    <property type="molecule type" value="Genomic_DNA"/>
</dbReference>
<proteinExistence type="predicted"/>
<evidence type="ECO:0000313" key="3">
    <source>
        <dbReference type="Proteomes" id="UP000297229"/>
    </source>
</evidence>
<feature type="compositionally biased region" description="Low complexity" evidence="1">
    <location>
        <begin position="130"/>
        <end position="145"/>
    </location>
</feature>
<gene>
    <name evidence="2" type="ORF">BELL_0905g00030</name>
</gene>
<evidence type="ECO:0000313" key="2">
    <source>
        <dbReference type="EMBL" id="TGO67242.1"/>
    </source>
</evidence>
<name>A0A4Z1J6P8_9HELO</name>
<sequence length="206" mass="21927">MEHRLAGGPQDHPNYNTTVTSTRMGMNMLTSGYAPGTEPIAPPPNATDDPHHCAGCGASTSGARRWKETHLHSHNECKRAYQDNTCRFPKIPAADPNGDNIAFDDYGDYDAYADNAPSAAVSYDTQQSVYPQASSSAPQAESYYPETTTGTAHGGQYSSTTGGASQNEQYYPASSSASQVRGHTTTSQYRGSGSGGYRGAGNNRRD</sequence>